<feature type="region of interest" description="Disordered" evidence="2">
    <location>
        <begin position="233"/>
        <end position="275"/>
    </location>
</feature>
<protein>
    <recommendedName>
        <fullName evidence="3">SMB domain-containing protein</fullName>
    </recommendedName>
</protein>
<reference evidence="4 5" key="1">
    <citation type="journal article" date="2021" name="Elife">
        <title>Chloroplast acquisition without the gene transfer in kleptoplastic sea slugs, Plakobranchus ocellatus.</title>
        <authorList>
            <person name="Maeda T."/>
            <person name="Takahashi S."/>
            <person name="Yoshida T."/>
            <person name="Shimamura S."/>
            <person name="Takaki Y."/>
            <person name="Nagai Y."/>
            <person name="Toyoda A."/>
            <person name="Suzuki Y."/>
            <person name="Arimoto A."/>
            <person name="Ishii H."/>
            <person name="Satoh N."/>
            <person name="Nishiyama T."/>
            <person name="Hasebe M."/>
            <person name="Maruyama T."/>
            <person name="Minagawa J."/>
            <person name="Obokata J."/>
            <person name="Shigenobu S."/>
        </authorList>
    </citation>
    <scope>NUCLEOTIDE SEQUENCE [LARGE SCALE GENOMIC DNA]</scope>
</reference>
<dbReference type="Proteomes" id="UP000762676">
    <property type="component" value="Unassembled WGS sequence"/>
</dbReference>
<keyword evidence="5" id="KW-1185">Reference proteome</keyword>
<proteinExistence type="predicted"/>
<evidence type="ECO:0000259" key="3">
    <source>
        <dbReference type="PROSITE" id="PS50958"/>
    </source>
</evidence>
<dbReference type="SUPFAM" id="SSF90188">
    <property type="entry name" value="Somatomedin B domain"/>
    <property type="match status" value="1"/>
</dbReference>
<dbReference type="PROSITE" id="PS00524">
    <property type="entry name" value="SMB_1"/>
    <property type="match status" value="1"/>
</dbReference>
<accession>A0AAV4GLA7</accession>
<comment type="caution">
    <text evidence="4">The sequence shown here is derived from an EMBL/GenBank/DDBJ whole genome shotgun (WGS) entry which is preliminary data.</text>
</comment>
<keyword evidence="1" id="KW-1015">Disulfide bond</keyword>
<sequence length="606" mass="68113">MQLNDLCHPISSGLISPYFCFCDLACLAYDDCCWDFHQSCPHLVKEFTHSSLRHARAECIDSYNFLAYDYGTANASQSLGGTKALTSTVTFKEKTDTAKPENIPVSDSATGYHFRSRNDFEIFMPDLERKAMKKRLVKWTPTLRFEENLSIKSLIRLVENQTPNETSRFQLSFFPDFRKTTNTLQPYRPCPYQVIMSCTNLEGFSKIRILNFTLACQSLPDALDVFKWITTPSGQTASSPRHEESTPELPQPADGSEVETFGLQDQPSSKFTITSSTTPYTSPMYTSSVQSNTCPTMFISPTHFTKSPIAFHTLFEIKESGHLKLFKPSGLSSWETIVCNENDKDKTDTEAQTSQMTSCKAQVLCKPGRAYINERCLRADVLLLHVSTPSHSAYADFLTTLMSLLDAWGSLDVSNFQLYADPSSCVGNKTEAGKDTAATYFGLYYILKNNVQNATQTNLPVSDSVLNALRHMTNTINSTVEFCFLFDSQDKLTEQGIDLHKLKNIYAEGKREPPNGYKHIESCQELPWPWKGDFLHQSPSVICETLTPFALVSGVMPMLRTGCSSGQQRCGNEESKGSKSTAVCNHSVVFQFWELPFVFWLMSGFY</sequence>
<name>A0AAV4GLA7_9GAST</name>
<dbReference type="EMBL" id="BMAT01008473">
    <property type="protein sequence ID" value="GFR85816.1"/>
    <property type="molecule type" value="Genomic_DNA"/>
</dbReference>
<evidence type="ECO:0000313" key="4">
    <source>
        <dbReference type="EMBL" id="GFR85816.1"/>
    </source>
</evidence>
<evidence type="ECO:0000256" key="1">
    <source>
        <dbReference type="ARBA" id="ARBA00023157"/>
    </source>
</evidence>
<evidence type="ECO:0000313" key="5">
    <source>
        <dbReference type="Proteomes" id="UP000762676"/>
    </source>
</evidence>
<evidence type="ECO:0000256" key="2">
    <source>
        <dbReference type="SAM" id="MobiDB-lite"/>
    </source>
</evidence>
<dbReference type="AlphaFoldDB" id="A0AAV4GLA7"/>
<dbReference type="InterPro" id="IPR001212">
    <property type="entry name" value="Somatomedin_B_dom"/>
</dbReference>
<feature type="compositionally biased region" description="Polar residues" evidence="2">
    <location>
        <begin position="263"/>
        <end position="273"/>
    </location>
</feature>
<dbReference type="PROSITE" id="PS50958">
    <property type="entry name" value="SMB_2"/>
    <property type="match status" value="1"/>
</dbReference>
<gene>
    <name evidence="4" type="ORF">ElyMa_004183900</name>
</gene>
<dbReference type="InterPro" id="IPR036024">
    <property type="entry name" value="Somatomedin_B-like_dom_sf"/>
</dbReference>
<feature type="domain" description="SMB" evidence="3">
    <location>
        <begin position="1"/>
        <end position="48"/>
    </location>
</feature>
<organism evidence="4 5">
    <name type="scientific">Elysia marginata</name>
    <dbReference type="NCBI Taxonomy" id="1093978"/>
    <lineage>
        <taxon>Eukaryota</taxon>
        <taxon>Metazoa</taxon>
        <taxon>Spiralia</taxon>
        <taxon>Lophotrochozoa</taxon>
        <taxon>Mollusca</taxon>
        <taxon>Gastropoda</taxon>
        <taxon>Heterobranchia</taxon>
        <taxon>Euthyneura</taxon>
        <taxon>Panpulmonata</taxon>
        <taxon>Sacoglossa</taxon>
        <taxon>Placobranchoidea</taxon>
        <taxon>Plakobranchidae</taxon>
        <taxon>Elysia</taxon>
    </lineage>
</organism>